<comment type="catalytic activity">
    <reaction evidence="1 9">
        <text>4-amino-5-aminomethyl-2-methylpyrimidine + H2O = 4-amino-5-hydroxymethyl-2-methylpyrimidine + NH4(+)</text>
        <dbReference type="Rhea" id="RHEA:31799"/>
        <dbReference type="ChEBI" id="CHEBI:15377"/>
        <dbReference type="ChEBI" id="CHEBI:16892"/>
        <dbReference type="ChEBI" id="CHEBI:28938"/>
        <dbReference type="ChEBI" id="CHEBI:63416"/>
        <dbReference type="EC" id="3.5.99.2"/>
    </reaction>
</comment>
<dbReference type="UniPathway" id="UPA00060"/>
<dbReference type="GO" id="GO:0009229">
    <property type="term" value="P:thiamine diphosphate biosynthetic process"/>
    <property type="evidence" value="ECO:0007669"/>
    <property type="project" value="UniProtKB-UniPathway"/>
</dbReference>
<comment type="catalytic activity">
    <reaction evidence="8 9">
        <text>thiamine + H2O = 5-(2-hydroxyethyl)-4-methylthiazole + 4-amino-5-hydroxymethyl-2-methylpyrimidine + H(+)</text>
        <dbReference type="Rhea" id="RHEA:17509"/>
        <dbReference type="ChEBI" id="CHEBI:15377"/>
        <dbReference type="ChEBI" id="CHEBI:15378"/>
        <dbReference type="ChEBI" id="CHEBI:16892"/>
        <dbReference type="ChEBI" id="CHEBI:17957"/>
        <dbReference type="ChEBI" id="CHEBI:18385"/>
        <dbReference type="EC" id="3.5.99.2"/>
    </reaction>
</comment>
<dbReference type="InterPro" id="IPR004305">
    <property type="entry name" value="Thiaminase-2/PQQC"/>
</dbReference>
<evidence type="ECO:0000256" key="2">
    <source>
        <dbReference type="ARBA" id="ARBA00004948"/>
    </source>
</evidence>
<comment type="function">
    <text evidence="9">Catalyzes an amino-pyrimidine hydrolysis reaction at the C5' of the pyrimidine moiety of thiamine compounds, a reaction that is part of a thiamine salvage pathway.</text>
</comment>
<evidence type="ECO:0000256" key="7">
    <source>
        <dbReference type="ARBA" id="ARBA00022977"/>
    </source>
</evidence>
<dbReference type="eggNOG" id="COG0819">
    <property type="taxonomic scope" value="Bacteria"/>
</dbReference>
<feature type="domain" description="Thiaminase-2/PQQC" evidence="10">
    <location>
        <begin position="17"/>
        <end position="223"/>
    </location>
</feature>
<dbReference type="STRING" id="1042163.BRLA_c028150"/>
<name>A0A075R5L8_BRELA</name>
<evidence type="ECO:0000256" key="9">
    <source>
        <dbReference type="RuleBase" id="RU363093"/>
    </source>
</evidence>
<sequence>MNTREIEIASFTELLYAEAKPIWEKTHLHPFITGIANGNLPISAFIHYMKQDYLFLQEYAKLFAIASVKTARLDWSGRFAQIMTSTLQEEMSLHRGYAQRLGISQSELETAEPSFVMLAYTSYMLQIAHQGSLGEGLSALLPCMWSYQEIGKRLAQKTGVIDHPQYGEWVRMYSSDEFANSTDWLKGVLNEIARDSNKQELARMKQHFIAACKMEYLFWDMAYLEQTWP</sequence>
<accession>A0A075R5L8</accession>
<evidence type="ECO:0000256" key="8">
    <source>
        <dbReference type="ARBA" id="ARBA00048337"/>
    </source>
</evidence>
<dbReference type="PANTHER" id="PTHR43198">
    <property type="entry name" value="BIFUNCTIONAL TH2 PROTEIN"/>
    <property type="match status" value="1"/>
</dbReference>
<dbReference type="CDD" id="cd19366">
    <property type="entry name" value="TenA_C_BhTenA-like"/>
    <property type="match status" value="1"/>
</dbReference>
<comment type="similarity">
    <text evidence="3 9">Belongs to the TenA family.</text>
</comment>
<evidence type="ECO:0000256" key="3">
    <source>
        <dbReference type="ARBA" id="ARBA00010264"/>
    </source>
</evidence>
<dbReference type="InterPro" id="IPR027574">
    <property type="entry name" value="Thiaminase_II"/>
</dbReference>
<dbReference type="Pfam" id="PF03070">
    <property type="entry name" value="TENA_THI-4"/>
    <property type="match status" value="1"/>
</dbReference>
<dbReference type="NCBIfam" id="TIGR04306">
    <property type="entry name" value="salvage_TenA"/>
    <property type="match status" value="1"/>
</dbReference>
<dbReference type="EMBL" id="CP007806">
    <property type="protein sequence ID" value="AIG27129.1"/>
    <property type="molecule type" value="Genomic_DNA"/>
</dbReference>
<comment type="subunit">
    <text evidence="4">Homotetramer.</text>
</comment>
<keyword evidence="12" id="KW-1185">Reference proteome</keyword>
<dbReference type="Proteomes" id="UP000005850">
    <property type="component" value="Chromosome"/>
</dbReference>
<reference evidence="11 12" key="1">
    <citation type="journal article" date="2011" name="J. Bacteriol.">
        <title>Genome sequence of Brevibacillus laterosporus LMG 15441, a pathogen of invertebrates.</title>
        <authorList>
            <person name="Djukic M."/>
            <person name="Poehlein A."/>
            <person name="Thurmer A."/>
            <person name="Daniel R."/>
        </authorList>
    </citation>
    <scope>NUCLEOTIDE SEQUENCE [LARGE SCALE GENOMIC DNA]</scope>
    <source>
        <strain evidence="11 12">LMG 15441</strain>
    </source>
</reference>
<dbReference type="PANTHER" id="PTHR43198:SF2">
    <property type="entry name" value="SI:CH1073-67J19.1-RELATED"/>
    <property type="match status" value="1"/>
</dbReference>
<dbReference type="KEGG" id="blr:BRLA_c028150"/>
<dbReference type="SUPFAM" id="SSF48613">
    <property type="entry name" value="Heme oxygenase-like"/>
    <property type="match status" value="1"/>
</dbReference>
<dbReference type="InterPro" id="IPR016084">
    <property type="entry name" value="Haem_Oase-like_multi-hlx"/>
</dbReference>
<comment type="pathway">
    <text evidence="2 9">Cofactor biosynthesis; thiamine diphosphate biosynthesis.</text>
</comment>
<dbReference type="RefSeq" id="WP_003336019.1">
    <property type="nucleotide sequence ID" value="NZ_CP007806.1"/>
</dbReference>
<dbReference type="EC" id="3.5.99.2" evidence="5 9"/>
<dbReference type="InterPro" id="IPR050967">
    <property type="entry name" value="Thiamine_Salvage_TenA"/>
</dbReference>
<evidence type="ECO:0000256" key="1">
    <source>
        <dbReference type="ARBA" id="ARBA00001881"/>
    </source>
</evidence>
<evidence type="ECO:0000313" key="11">
    <source>
        <dbReference type="EMBL" id="AIG27129.1"/>
    </source>
</evidence>
<evidence type="ECO:0000256" key="5">
    <source>
        <dbReference type="ARBA" id="ARBA00012684"/>
    </source>
</evidence>
<proteinExistence type="inferred from homology"/>
<evidence type="ECO:0000313" key="12">
    <source>
        <dbReference type="Proteomes" id="UP000005850"/>
    </source>
</evidence>
<organism evidence="11 12">
    <name type="scientific">Brevibacillus laterosporus LMG 15441</name>
    <dbReference type="NCBI Taxonomy" id="1042163"/>
    <lineage>
        <taxon>Bacteria</taxon>
        <taxon>Bacillati</taxon>
        <taxon>Bacillota</taxon>
        <taxon>Bacilli</taxon>
        <taxon>Bacillales</taxon>
        <taxon>Paenibacillaceae</taxon>
        <taxon>Brevibacillus</taxon>
    </lineage>
</organism>
<dbReference type="GO" id="GO:0050334">
    <property type="term" value="F:thiaminase activity"/>
    <property type="evidence" value="ECO:0007669"/>
    <property type="project" value="UniProtKB-EC"/>
</dbReference>
<dbReference type="Gene3D" id="1.20.910.10">
    <property type="entry name" value="Heme oxygenase-like"/>
    <property type="match status" value="1"/>
</dbReference>
<gene>
    <name evidence="11" type="ORF">BRLA_c028150</name>
</gene>
<keyword evidence="9 11" id="KW-0378">Hydrolase</keyword>
<evidence type="ECO:0000256" key="6">
    <source>
        <dbReference type="ARBA" id="ARBA00013647"/>
    </source>
</evidence>
<dbReference type="AlphaFoldDB" id="A0A075R5L8"/>
<evidence type="ECO:0000259" key="10">
    <source>
        <dbReference type="Pfam" id="PF03070"/>
    </source>
</evidence>
<dbReference type="GO" id="GO:0009228">
    <property type="term" value="P:thiamine biosynthetic process"/>
    <property type="evidence" value="ECO:0007669"/>
    <property type="project" value="UniProtKB-KW"/>
</dbReference>
<dbReference type="GO" id="GO:0005829">
    <property type="term" value="C:cytosol"/>
    <property type="evidence" value="ECO:0007669"/>
    <property type="project" value="TreeGrafter"/>
</dbReference>
<protein>
    <recommendedName>
        <fullName evidence="6 9">Aminopyrimidine aminohydrolase</fullName>
        <ecNumber evidence="5 9">3.5.99.2</ecNumber>
    </recommendedName>
</protein>
<evidence type="ECO:0000256" key="4">
    <source>
        <dbReference type="ARBA" id="ARBA00011881"/>
    </source>
</evidence>
<dbReference type="HOGENOM" id="CLU_077537_3_0_9"/>
<keyword evidence="7 9" id="KW-0784">Thiamine biosynthesis</keyword>